<comment type="caution">
    <text evidence="1">The sequence shown here is derived from an EMBL/GenBank/DDBJ whole genome shotgun (WGS) entry which is preliminary data.</text>
</comment>
<name>A0ACB0XRJ4_MELEN</name>
<evidence type="ECO:0000313" key="1">
    <source>
        <dbReference type="EMBL" id="CAK5013847.1"/>
    </source>
</evidence>
<sequence length="66" mass="7777">MLNRSLQIMLSFIFILLVFENVVVFGRVAQQNPIPLINKKGLFLLNTFRYFLVRSLSLFTFVYYLG</sequence>
<organism evidence="1 2">
    <name type="scientific">Meloidogyne enterolobii</name>
    <name type="common">Root-knot nematode worm</name>
    <name type="synonym">Meloidogyne mayaguensis</name>
    <dbReference type="NCBI Taxonomy" id="390850"/>
    <lineage>
        <taxon>Eukaryota</taxon>
        <taxon>Metazoa</taxon>
        <taxon>Ecdysozoa</taxon>
        <taxon>Nematoda</taxon>
        <taxon>Chromadorea</taxon>
        <taxon>Rhabditida</taxon>
        <taxon>Tylenchina</taxon>
        <taxon>Tylenchomorpha</taxon>
        <taxon>Tylenchoidea</taxon>
        <taxon>Meloidogynidae</taxon>
        <taxon>Meloidogyninae</taxon>
        <taxon>Meloidogyne</taxon>
    </lineage>
</organism>
<keyword evidence="2" id="KW-1185">Reference proteome</keyword>
<accession>A0ACB0XRJ4</accession>
<dbReference type="Proteomes" id="UP001497535">
    <property type="component" value="Unassembled WGS sequence"/>
</dbReference>
<protein>
    <submittedName>
        <fullName evidence="1">Uncharacterized protein</fullName>
    </submittedName>
</protein>
<gene>
    <name evidence="1" type="ORF">MENTE1834_LOCUS2531</name>
</gene>
<dbReference type="EMBL" id="CAVMJV010000002">
    <property type="protein sequence ID" value="CAK5013847.1"/>
    <property type="molecule type" value="Genomic_DNA"/>
</dbReference>
<reference evidence="1" key="1">
    <citation type="submission" date="2023-11" db="EMBL/GenBank/DDBJ databases">
        <authorList>
            <person name="Poullet M."/>
        </authorList>
    </citation>
    <scope>NUCLEOTIDE SEQUENCE</scope>
    <source>
        <strain evidence="1">E1834</strain>
    </source>
</reference>
<evidence type="ECO:0000313" key="2">
    <source>
        <dbReference type="Proteomes" id="UP001497535"/>
    </source>
</evidence>
<proteinExistence type="predicted"/>